<evidence type="ECO:0000313" key="5">
    <source>
        <dbReference type="Proteomes" id="UP000683360"/>
    </source>
</evidence>
<reference evidence="4" key="1">
    <citation type="submission" date="2021-03" db="EMBL/GenBank/DDBJ databases">
        <authorList>
            <person name="Bekaert M."/>
        </authorList>
    </citation>
    <scope>NUCLEOTIDE SEQUENCE</scope>
</reference>
<dbReference type="InterPro" id="IPR036770">
    <property type="entry name" value="Ankyrin_rpt-contain_sf"/>
</dbReference>
<sequence length="159" mass="17616">MYKDAAACTCFISALKEDTCYEELKRRIESTNVTTVDKIHLQIGIQKYVDTENVIQGTYKGASPLVIASQNGDLKIVEKLLQYDCNINSGMSPLYLASQNGHFHVVCKLIEAEANLNTSDLDGKTALFKACQNGHLNIVSKLLEFKADANLCMKTTLHQ</sequence>
<dbReference type="Pfam" id="PF12796">
    <property type="entry name" value="Ank_2"/>
    <property type="match status" value="1"/>
</dbReference>
<name>A0A8S3PR07_MYTED</name>
<evidence type="ECO:0000256" key="1">
    <source>
        <dbReference type="ARBA" id="ARBA00022737"/>
    </source>
</evidence>
<dbReference type="Gene3D" id="1.25.40.20">
    <property type="entry name" value="Ankyrin repeat-containing domain"/>
    <property type="match status" value="1"/>
</dbReference>
<dbReference type="OrthoDB" id="6162031at2759"/>
<protein>
    <submittedName>
        <fullName evidence="4">Uncharacterized protein</fullName>
    </submittedName>
</protein>
<proteinExistence type="predicted"/>
<keyword evidence="2 3" id="KW-0040">ANK repeat</keyword>
<dbReference type="SUPFAM" id="SSF48403">
    <property type="entry name" value="Ankyrin repeat"/>
    <property type="match status" value="1"/>
</dbReference>
<gene>
    <name evidence="4" type="ORF">MEDL_1659</name>
</gene>
<organism evidence="4 5">
    <name type="scientific">Mytilus edulis</name>
    <name type="common">Blue mussel</name>
    <dbReference type="NCBI Taxonomy" id="6550"/>
    <lineage>
        <taxon>Eukaryota</taxon>
        <taxon>Metazoa</taxon>
        <taxon>Spiralia</taxon>
        <taxon>Lophotrochozoa</taxon>
        <taxon>Mollusca</taxon>
        <taxon>Bivalvia</taxon>
        <taxon>Autobranchia</taxon>
        <taxon>Pteriomorphia</taxon>
        <taxon>Mytilida</taxon>
        <taxon>Mytiloidea</taxon>
        <taxon>Mytilidae</taxon>
        <taxon>Mytilinae</taxon>
        <taxon>Mytilus</taxon>
    </lineage>
</organism>
<comment type="caution">
    <text evidence="4">The sequence shown here is derived from an EMBL/GenBank/DDBJ whole genome shotgun (WGS) entry which is preliminary data.</text>
</comment>
<dbReference type="SMART" id="SM00248">
    <property type="entry name" value="ANK"/>
    <property type="match status" value="3"/>
</dbReference>
<dbReference type="PANTHER" id="PTHR24198">
    <property type="entry name" value="ANKYRIN REPEAT AND PROTEIN KINASE DOMAIN-CONTAINING PROTEIN"/>
    <property type="match status" value="1"/>
</dbReference>
<keyword evidence="5" id="KW-1185">Reference proteome</keyword>
<dbReference type="Pfam" id="PF00023">
    <property type="entry name" value="Ank"/>
    <property type="match status" value="1"/>
</dbReference>
<keyword evidence="1" id="KW-0677">Repeat</keyword>
<feature type="repeat" description="ANK" evidence="3">
    <location>
        <begin position="89"/>
        <end position="121"/>
    </location>
</feature>
<evidence type="ECO:0000256" key="2">
    <source>
        <dbReference type="ARBA" id="ARBA00023043"/>
    </source>
</evidence>
<evidence type="ECO:0000256" key="3">
    <source>
        <dbReference type="PROSITE-ProRule" id="PRU00023"/>
    </source>
</evidence>
<dbReference type="PROSITE" id="PS50088">
    <property type="entry name" value="ANK_REPEAT"/>
    <property type="match status" value="3"/>
</dbReference>
<feature type="repeat" description="ANK" evidence="3">
    <location>
        <begin position="60"/>
        <end position="92"/>
    </location>
</feature>
<evidence type="ECO:0000313" key="4">
    <source>
        <dbReference type="EMBL" id="CAG2186087.1"/>
    </source>
</evidence>
<dbReference type="PANTHER" id="PTHR24198:SF165">
    <property type="entry name" value="ANKYRIN REPEAT-CONTAINING PROTEIN-RELATED"/>
    <property type="match status" value="1"/>
</dbReference>
<feature type="repeat" description="ANK" evidence="3">
    <location>
        <begin position="122"/>
        <end position="154"/>
    </location>
</feature>
<dbReference type="InterPro" id="IPR002110">
    <property type="entry name" value="Ankyrin_rpt"/>
</dbReference>
<accession>A0A8S3PR07</accession>
<dbReference type="EMBL" id="CAJPWZ010000116">
    <property type="protein sequence ID" value="CAG2186087.1"/>
    <property type="molecule type" value="Genomic_DNA"/>
</dbReference>
<dbReference type="AlphaFoldDB" id="A0A8S3PR07"/>
<dbReference type="PROSITE" id="PS50297">
    <property type="entry name" value="ANK_REP_REGION"/>
    <property type="match status" value="3"/>
</dbReference>
<dbReference type="Proteomes" id="UP000683360">
    <property type="component" value="Unassembled WGS sequence"/>
</dbReference>